<dbReference type="GO" id="GO:0016829">
    <property type="term" value="F:lyase activity"/>
    <property type="evidence" value="ECO:0007669"/>
    <property type="project" value="UniProtKB-KW"/>
</dbReference>
<dbReference type="GO" id="GO:0016747">
    <property type="term" value="F:acyltransferase activity, transferring groups other than amino-acyl groups"/>
    <property type="evidence" value="ECO:0007669"/>
    <property type="project" value="InterPro"/>
</dbReference>
<dbReference type="SMART" id="SM00764">
    <property type="entry name" value="Citrate_ly_lig"/>
    <property type="match status" value="1"/>
</dbReference>
<keyword evidence="3 5" id="KW-0436">Ligase</keyword>
<feature type="domain" description="N-acetyltransferase" evidence="4">
    <location>
        <begin position="1"/>
        <end position="125"/>
    </location>
</feature>
<dbReference type="Gene3D" id="3.40.630.30">
    <property type="match status" value="1"/>
</dbReference>
<evidence type="ECO:0000313" key="5">
    <source>
        <dbReference type="EMBL" id="EHO63341.1"/>
    </source>
</evidence>
<dbReference type="InterPro" id="IPR013166">
    <property type="entry name" value="Citrate_lyase_ligase_C"/>
</dbReference>
<accession>H1CZH3</accession>
<protein>
    <recommendedName>
        <fullName evidence="3">[Citrate [pro-3S]-lyase] ligase</fullName>
        <ecNumber evidence="3">6.2.1.22</ecNumber>
    </recommendedName>
</protein>
<dbReference type="HOGENOM" id="CLU_063190_0_0_9"/>
<name>H1CZH3_9FIRM</name>
<sequence length="365" mass="40836">MITEHEIFLTDPSEKAKVIEFLKGFDLTFTGNIDYTMGLYDDGQLIGTGSLGGRVMRDIAISEKYQKKGLTRRIIRNLQGESYRRGVTGNQIFTKPKNVPIFEHMGFKCVAVAEPYAALLEKGTDTLEDYLGRVRAILGTGEGKNRGAIVMNCNPFTLGHRSLVEYAHNNCDEVIIFAVQEDRSIFPFSDRFSLIKQGVRDMKGVEVISGGDFIISNATFPTYFIKGTDELAAQTKLDATVFATRIAPALNITVRFVGEEPTDKTTLAYNNAMREVFAQNGIELKEIPREQKGNQIVSASSVRKALADDDWETVYRMVPKTTLIYLKSPAGQEVIRRIKMTEAFKKMEAEEKAKEEAAVKEAKKE</sequence>
<dbReference type="EMBL" id="ADLT01000017">
    <property type="protein sequence ID" value="EHO63341.1"/>
    <property type="molecule type" value="Genomic_DNA"/>
</dbReference>
<dbReference type="InterPro" id="IPR014729">
    <property type="entry name" value="Rossmann-like_a/b/a_fold"/>
</dbReference>
<evidence type="ECO:0000259" key="4">
    <source>
        <dbReference type="PROSITE" id="PS51186"/>
    </source>
</evidence>
<keyword evidence="1 3" id="KW-0547">Nucleotide-binding</keyword>
<dbReference type="eggNOG" id="COG3053">
    <property type="taxonomic scope" value="Bacteria"/>
</dbReference>
<gene>
    <name evidence="5" type="ORF">HMPREF9453_00766</name>
</gene>
<dbReference type="AlphaFoldDB" id="H1CZH3"/>
<dbReference type="InterPro" id="IPR005216">
    <property type="entry name" value="Citrate_lyase_ligase"/>
</dbReference>
<dbReference type="PANTHER" id="PTHR40599">
    <property type="entry name" value="[CITRATE [PRO-3S]-LYASE] LIGASE"/>
    <property type="match status" value="1"/>
</dbReference>
<organism evidence="5 6">
    <name type="scientific">Dialister succinatiphilus YIT 11850</name>
    <dbReference type="NCBI Taxonomy" id="742743"/>
    <lineage>
        <taxon>Bacteria</taxon>
        <taxon>Bacillati</taxon>
        <taxon>Bacillota</taxon>
        <taxon>Negativicutes</taxon>
        <taxon>Veillonellales</taxon>
        <taxon>Veillonellaceae</taxon>
        <taxon>Dialister</taxon>
    </lineage>
</organism>
<dbReference type="NCBIfam" id="TIGR00124">
    <property type="entry name" value="cit_ly_ligase"/>
    <property type="match status" value="1"/>
</dbReference>
<comment type="function">
    <text evidence="3">Acetylation of prosthetic group (2-(5''-phosphoribosyl)-3'-dephosphocoenzyme-A) of the gamma subunit of citrate lyase.</text>
</comment>
<dbReference type="RefSeq" id="WP_008859270.1">
    <property type="nucleotide sequence ID" value="NZ_JH591187.1"/>
</dbReference>
<dbReference type="PANTHER" id="PTHR40599:SF1">
    <property type="entry name" value="[CITRATE [PRO-3S]-LYASE] LIGASE"/>
    <property type="match status" value="1"/>
</dbReference>
<evidence type="ECO:0000313" key="6">
    <source>
        <dbReference type="Proteomes" id="UP000003277"/>
    </source>
</evidence>
<comment type="caution">
    <text evidence="5">The sequence shown here is derived from an EMBL/GenBank/DDBJ whole genome shotgun (WGS) entry which is preliminary data.</text>
</comment>
<keyword evidence="2 3" id="KW-0067">ATP-binding</keyword>
<dbReference type="PROSITE" id="PS51186">
    <property type="entry name" value="GNAT"/>
    <property type="match status" value="1"/>
</dbReference>
<dbReference type="Pfam" id="PF08218">
    <property type="entry name" value="Citrate_ly_lig"/>
    <property type="match status" value="1"/>
</dbReference>
<dbReference type="GO" id="GO:0008771">
    <property type="term" value="F:[citrate (pro-3S)-lyase] ligase activity"/>
    <property type="evidence" value="ECO:0007669"/>
    <property type="project" value="UniProtKB-EC"/>
</dbReference>
<evidence type="ECO:0000256" key="1">
    <source>
        <dbReference type="ARBA" id="ARBA00022741"/>
    </source>
</evidence>
<dbReference type="SUPFAM" id="SSF55729">
    <property type="entry name" value="Acyl-CoA N-acyltransferases (Nat)"/>
    <property type="match status" value="1"/>
</dbReference>
<evidence type="ECO:0000256" key="3">
    <source>
        <dbReference type="PIRNR" id="PIRNR005751"/>
    </source>
</evidence>
<dbReference type="PATRIC" id="fig|742743.3.peg.776"/>
<dbReference type="SUPFAM" id="SSF52374">
    <property type="entry name" value="Nucleotidylyl transferase"/>
    <property type="match status" value="1"/>
</dbReference>
<dbReference type="PIRSF" id="PIRSF005751">
    <property type="entry name" value="Acet_citr_lig"/>
    <property type="match status" value="1"/>
</dbReference>
<comment type="catalytic activity">
    <reaction evidence="3">
        <text>holo-[citrate lyase ACP] + acetate + ATP = acetyl-[citrate lyase ACP] + AMP + diphosphate</text>
        <dbReference type="Rhea" id="RHEA:23788"/>
        <dbReference type="Rhea" id="RHEA-COMP:10158"/>
        <dbReference type="Rhea" id="RHEA-COMP:13710"/>
        <dbReference type="ChEBI" id="CHEBI:30089"/>
        <dbReference type="ChEBI" id="CHEBI:30616"/>
        <dbReference type="ChEBI" id="CHEBI:33019"/>
        <dbReference type="ChEBI" id="CHEBI:82683"/>
        <dbReference type="ChEBI" id="CHEBI:137976"/>
        <dbReference type="ChEBI" id="CHEBI:456215"/>
        <dbReference type="EC" id="6.2.1.22"/>
    </reaction>
</comment>
<keyword evidence="6" id="KW-1185">Reference proteome</keyword>
<dbReference type="Gene3D" id="3.40.50.620">
    <property type="entry name" value="HUPs"/>
    <property type="match status" value="1"/>
</dbReference>
<dbReference type="OrthoDB" id="9779753at2"/>
<dbReference type="GO" id="GO:0005524">
    <property type="term" value="F:ATP binding"/>
    <property type="evidence" value="ECO:0007669"/>
    <property type="project" value="UniProtKB-UniRule"/>
</dbReference>
<dbReference type="InterPro" id="IPR000182">
    <property type="entry name" value="GNAT_dom"/>
</dbReference>
<dbReference type="InterPro" id="IPR016181">
    <property type="entry name" value="Acyl_CoA_acyltransferase"/>
</dbReference>
<proteinExistence type="predicted"/>
<dbReference type="EC" id="6.2.1.22" evidence="3"/>
<dbReference type="Proteomes" id="UP000003277">
    <property type="component" value="Unassembled WGS sequence"/>
</dbReference>
<keyword evidence="5" id="KW-0456">Lyase</keyword>
<evidence type="ECO:0000256" key="2">
    <source>
        <dbReference type="ARBA" id="ARBA00022840"/>
    </source>
</evidence>
<reference evidence="5 6" key="1">
    <citation type="submission" date="2011-11" db="EMBL/GenBank/DDBJ databases">
        <title>The Genome Sequence of Dialister succinatiphilus YIT 11850.</title>
        <authorList>
            <consortium name="The Broad Institute Genome Sequencing Platform"/>
            <person name="Earl A."/>
            <person name="Ward D."/>
            <person name="Feldgarden M."/>
            <person name="Gevers D."/>
            <person name="Morotomi M."/>
            <person name="Young S.K."/>
            <person name="Zeng Q."/>
            <person name="Gargeya S."/>
            <person name="Fitzgerald M."/>
            <person name="Haas B."/>
            <person name="Abouelleil A."/>
            <person name="Alvarado L."/>
            <person name="Arachchi H.M."/>
            <person name="Berlin A."/>
            <person name="Brown A."/>
            <person name="Chapman S.B."/>
            <person name="Dunbar C."/>
            <person name="Gearin G."/>
            <person name="Goldberg J."/>
            <person name="Griggs A."/>
            <person name="Gujja S."/>
            <person name="Heiman D."/>
            <person name="Howarth C."/>
            <person name="Lui A."/>
            <person name="MacDonald P.J.P."/>
            <person name="Montmayeur A."/>
            <person name="Murphy C."/>
            <person name="Neiman D."/>
            <person name="Pearson M."/>
            <person name="Priest M."/>
            <person name="Roberts A."/>
            <person name="Saif S."/>
            <person name="Shea T."/>
            <person name="Sisk P."/>
            <person name="Stolte C."/>
            <person name="Sykes S."/>
            <person name="Wortman J."/>
            <person name="Nusbaum C."/>
            <person name="Birren B."/>
        </authorList>
    </citation>
    <scope>NUCLEOTIDE SEQUENCE [LARGE SCALE GENOMIC DNA]</scope>
    <source>
        <strain evidence="5 6">YIT 11850</strain>
    </source>
</reference>